<evidence type="ECO:0000313" key="2">
    <source>
        <dbReference type="EMBL" id="OME70492.1"/>
    </source>
</evidence>
<keyword evidence="1" id="KW-1133">Transmembrane helix</keyword>
<name>A0A1R0ZHZ6_9BACL</name>
<keyword evidence="1" id="KW-0812">Transmembrane</keyword>
<evidence type="ECO:0000313" key="3">
    <source>
        <dbReference type="Proteomes" id="UP000187425"/>
    </source>
</evidence>
<dbReference type="AlphaFoldDB" id="A0A1R0ZHZ6"/>
<sequence>MINFLKSKSFLVSTVLFSLIFIINIAVTDSSTEEIALAVLKSLLAGVICGFVFGGILYLIQKRNKRIN</sequence>
<keyword evidence="1" id="KW-0472">Membrane</keyword>
<organism evidence="2 3">
    <name type="scientific">Paenibacillus odorifer</name>
    <dbReference type="NCBI Taxonomy" id="189426"/>
    <lineage>
        <taxon>Bacteria</taxon>
        <taxon>Bacillati</taxon>
        <taxon>Bacillota</taxon>
        <taxon>Bacilli</taxon>
        <taxon>Bacillales</taxon>
        <taxon>Paenibacillaceae</taxon>
        <taxon>Paenibacillus</taxon>
    </lineage>
</organism>
<evidence type="ECO:0000256" key="1">
    <source>
        <dbReference type="SAM" id="Phobius"/>
    </source>
</evidence>
<gene>
    <name evidence="2" type="ORF">BSK65_11215</name>
</gene>
<dbReference type="EMBL" id="MPTW01000005">
    <property type="protein sequence ID" value="OME70492.1"/>
    <property type="molecule type" value="Genomic_DNA"/>
</dbReference>
<reference evidence="2 3" key="1">
    <citation type="submission" date="2016-11" db="EMBL/GenBank/DDBJ databases">
        <title>Paenibacillus species isolates.</title>
        <authorList>
            <person name="Beno S.M."/>
        </authorList>
    </citation>
    <scope>NUCLEOTIDE SEQUENCE [LARGE SCALE GENOMIC DNA]</scope>
    <source>
        <strain evidence="2 3">FSL H7-0443</strain>
    </source>
</reference>
<protein>
    <submittedName>
        <fullName evidence="2">Uncharacterized protein</fullName>
    </submittedName>
</protein>
<feature type="transmembrane region" description="Helical" evidence="1">
    <location>
        <begin position="38"/>
        <end position="60"/>
    </location>
</feature>
<comment type="caution">
    <text evidence="2">The sequence shown here is derived from an EMBL/GenBank/DDBJ whole genome shotgun (WGS) entry which is preliminary data.</text>
</comment>
<dbReference type="Proteomes" id="UP000187425">
    <property type="component" value="Unassembled WGS sequence"/>
</dbReference>
<accession>A0A1R0ZHZ6</accession>
<proteinExistence type="predicted"/>